<keyword evidence="3" id="KW-1185">Reference proteome</keyword>
<reference evidence="2" key="1">
    <citation type="journal article" date="2023" name="G3 (Bethesda)">
        <title>A reference genome for the long-term kleptoplast-retaining sea slug Elysia crispata morphotype clarki.</title>
        <authorList>
            <person name="Eastman K.E."/>
            <person name="Pendleton A.L."/>
            <person name="Shaikh M.A."/>
            <person name="Suttiyut T."/>
            <person name="Ogas R."/>
            <person name="Tomko P."/>
            <person name="Gavelis G."/>
            <person name="Widhalm J.R."/>
            <person name="Wisecaver J.H."/>
        </authorList>
    </citation>
    <scope>NUCLEOTIDE SEQUENCE</scope>
    <source>
        <strain evidence="2">ECLA1</strain>
    </source>
</reference>
<dbReference type="Proteomes" id="UP001283361">
    <property type="component" value="Unassembled WGS sequence"/>
</dbReference>
<dbReference type="AlphaFoldDB" id="A0AAE1DW70"/>
<protein>
    <submittedName>
        <fullName evidence="2">Uncharacterized protein</fullName>
    </submittedName>
</protein>
<proteinExistence type="predicted"/>
<comment type="caution">
    <text evidence="2">The sequence shown here is derived from an EMBL/GenBank/DDBJ whole genome shotgun (WGS) entry which is preliminary data.</text>
</comment>
<organism evidence="2 3">
    <name type="scientific">Elysia crispata</name>
    <name type="common">lettuce slug</name>
    <dbReference type="NCBI Taxonomy" id="231223"/>
    <lineage>
        <taxon>Eukaryota</taxon>
        <taxon>Metazoa</taxon>
        <taxon>Spiralia</taxon>
        <taxon>Lophotrochozoa</taxon>
        <taxon>Mollusca</taxon>
        <taxon>Gastropoda</taxon>
        <taxon>Heterobranchia</taxon>
        <taxon>Euthyneura</taxon>
        <taxon>Panpulmonata</taxon>
        <taxon>Sacoglossa</taxon>
        <taxon>Placobranchoidea</taxon>
        <taxon>Plakobranchidae</taxon>
        <taxon>Elysia</taxon>
    </lineage>
</organism>
<evidence type="ECO:0000313" key="2">
    <source>
        <dbReference type="EMBL" id="KAK3785234.1"/>
    </source>
</evidence>
<evidence type="ECO:0000256" key="1">
    <source>
        <dbReference type="SAM" id="MobiDB-lite"/>
    </source>
</evidence>
<accession>A0AAE1DW70</accession>
<evidence type="ECO:0000313" key="3">
    <source>
        <dbReference type="Proteomes" id="UP001283361"/>
    </source>
</evidence>
<feature type="region of interest" description="Disordered" evidence="1">
    <location>
        <begin position="1"/>
        <end position="25"/>
    </location>
</feature>
<name>A0AAE1DW70_9GAST</name>
<dbReference type="EMBL" id="JAWDGP010002151">
    <property type="protein sequence ID" value="KAK3785234.1"/>
    <property type="molecule type" value="Genomic_DNA"/>
</dbReference>
<sequence>MAQTCKRSDSPGIEIDLSPLPSGPRDLKRIHCARSMTPFPWDKEISSRRFDLNPRNQTPVDLDASAPLLDQRSVCSAKLDLLIEMVDYKRNAPYTISCILGRQ</sequence>
<gene>
    <name evidence="2" type="ORF">RRG08_050289</name>
</gene>